<dbReference type="RefSeq" id="WP_116026050.1">
    <property type="nucleotide sequence ID" value="NZ_QTTT01000001.1"/>
</dbReference>
<evidence type="ECO:0000313" key="11">
    <source>
        <dbReference type="Proteomes" id="UP000256661"/>
    </source>
</evidence>
<organism evidence="10 11">
    <name type="scientific">Thermomonospora umbrina</name>
    <dbReference type="NCBI Taxonomy" id="111806"/>
    <lineage>
        <taxon>Bacteria</taxon>
        <taxon>Bacillati</taxon>
        <taxon>Actinomycetota</taxon>
        <taxon>Actinomycetes</taxon>
        <taxon>Streptosporangiales</taxon>
        <taxon>Thermomonosporaceae</taxon>
        <taxon>Thermomonospora</taxon>
    </lineage>
</organism>
<sequence>MEIIVDHDRCEGHGVCEEAAPELFRLDDDGVPVLLFEGPAVPAGQHGPAAAAVRTCPVGALATRE</sequence>
<dbReference type="EMBL" id="QTTT01000001">
    <property type="protein sequence ID" value="REF00949.1"/>
    <property type="molecule type" value="Genomic_DNA"/>
</dbReference>
<accession>A0A3D9SYM5</accession>
<gene>
    <name evidence="10" type="ORF">DFJ69_6547</name>
</gene>
<dbReference type="InterPro" id="IPR017896">
    <property type="entry name" value="4Fe4S_Fe-S-bd"/>
</dbReference>
<dbReference type="OrthoDB" id="14703at2"/>
<dbReference type="PANTHER" id="PTHR36923:SF3">
    <property type="entry name" value="FERREDOXIN"/>
    <property type="match status" value="1"/>
</dbReference>
<keyword evidence="3 8" id="KW-0479">Metal-binding</keyword>
<evidence type="ECO:0000256" key="6">
    <source>
        <dbReference type="ARBA" id="ARBA00023014"/>
    </source>
</evidence>
<comment type="caution">
    <text evidence="10">The sequence shown here is derived from an EMBL/GenBank/DDBJ whole genome shotgun (WGS) entry which is preliminary data.</text>
</comment>
<dbReference type="GO" id="GO:0051538">
    <property type="term" value="F:3 iron, 4 sulfur cluster binding"/>
    <property type="evidence" value="ECO:0007669"/>
    <property type="project" value="UniProtKB-KW"/>
</dbReference>
<evidence type="ECO:0000256" key="1">
    <source>
        <dbReference type="ARBA" id="ARBA00001927"/>
    </source>
</evidence>
<dbReference type="GO" id="GO:0009055">
    <property type="term" value="F:electron transfer activity"/>
    <property type="evidence" value="ECO:0007669"/>
    <property type="project" value="UniProtKB-UniRule"/>
</dbReference>
<evidence type="ECO:0000259" key="9">
    <source>
        <dbReference type="PROSITE" id="PS51379"/>
    </source>
</evidence>
<evidence type="ECO:0000256" key="3">
    <source>
        <dbReference type="ARBA" id="ARBA00022723"/>
    </source>
</evidence>
<dbReference type="Proteomes" id="UP000256661">
    <property type="component" value="Unassembled WGS sequence"/>
</dbReference>
<keyword evidence="4 8" id="KW-0249">Electron transport</keyword>
<dbReference type="PROSITE" id="PS51379">
    <property type="entry name" value="4FE4S_FER_2"/>
    <property type="match status" value="1"/>
</dbReference>
<evidence type="ECO:0000256" key="4">
    <source>
        <dbReference type="ARBA" id="ARBA00022982"/>
    </source>
</evidence>
<keyword evidence="2 8" id="KW-0813">Transport</keyword>
<dbReference type="SUPFAM" id="SSF54862">
    <property type="entry name" value="4Fe-4S ferredoxins"/>
    <property type="match status" value="1"/>
</dbReference>
<protein>
    <recommendedName>
        <fullName evidence="8">Ferredoxin</fullName>
    </recommendedName>
</protein>
<keyword evidence="6 8" id="KW-0411">Iron-sulfur</keyword>
<dbReference type="PANTHER" id="PTHR36923">
    <property type="entry name" value="FERREDOXIN"/>
    <property type="match status" value="1"/>
</dbReference>
<reference evidence="10 11" key="1">
    <citation type="submission" date="2018-08" db="EMBL/GenBank/DDBJ databases">
        <title>Sequencing the genomes of 1000 actinobacteria strains.</title>
        <authorList>
            <person name="Klenk H.-P."/>
        </authorList>
    </citation>
    <scope>NUCLEOTIDE SEQUENCE [LARGE SCALE GENOMIC DNA]</scope>
    <source>
        <strain evidence="10 11">DSM 43927</strain>
    </source>
</reference>
<dbReference type="InterPro" id="IPR051269">
    <property type="entry name" value="Fe-S_cluster_ET"/>
</dbReference>
<comment type="cofactor">
    <cofactor evidence="1">
        <name>[3Fe-4S] cluster</name>
        <dbReference type="ChEBI" id="CHEBI:21137"/>
    </cofactor>
</comment>
<evidence type="ECO:0000256" key="8">
    <source>
        <dbReference type="RuleBase" id="RU368020"/>
    </source>
</evidence>
<dbReference type="InterPro" id="IPR001080">
    <property type="entry name" value="3Fe4S_ferredoxin"/>
</dbReference>
<evidence type="ECO:0000256" key="2">
    <source>
        <dbReference type="ARBA" id="ARBA00022448"/>
    </source>
</evidence>
<keyword evidence="11" id="KW-1185">Reference proteome</keyword>
<name>A0A3D9SYM5_9ACTN</name>
<keyword evidence="5 8" id="KW-0408">Iron</keyword>
<keyword evidence="7" id="KW-0003">3Fe-4S</keyword>
<evidence type="ECO:0000313" key="10">
    <source>
        <dbReference type="EMBL" id="REF00949.1"/>
    </source>
</evidence>
<dbReference type="AlphaFoldDB" id="A0A3D9SYM5"/>
<evidence type="ECO:0000256" key="7">
    <source>
        <dbReference type="ARBA" id="ARBA00023291"/>
    </source>
</evidence>
<dbReference type="Gene3D" id="3.30.70.20">
    <property type="match status" value="1"/>
</dbReference>
<dbReference type="Pfam" id="PF13459">
    <property type="entry name" value="Fer4_15"/>
    <property type="match status" value="1"/>
</dbReference>
<dbReference type="GO" id="GO:0005506">
    <property type="term" value="F:iron ion binding"/>
    <property type="evidence" value="ECO:0007669"/>
    <property type="project" value="UniProtKB-UniRule"/>
</dbReference>
<evidence type="ECO:0000256" key="5">
    <source>
        <dbReference type="ARBA" id="ARBA00023004"/>
    </source>
</evidence>
<comment type="function">
    <text evidence="8">Ferredoxins are iron-sulfur proteins that transfer electrons in a wide variety of metabolic reactions.</text>
</comment>
<feature type="domain" description="4Fe-4S ferredoxin-type" evidence="9">
    <location>
        <begin position="1"/>
        <end position="29"/>
    </location>
</feature>
<proteinExistence type="predicted"/>
<dbReference type="PRINTS" id="PR00352">
    <property type="entry name" value="3FE4SFRDOXIN"/>
</dbReference>